<dbReference type="PROSITE" id="PS00109">
    <property type="entry name" value="PROTEIN_KINASE_TYR"/>
    <property type="match status" value="1"/>
</dbReference>
<gene>
    <name evidence="2" type="ORF">AFUS01_LOCUS38126</name>
</gene>
<dbReference type="InterPro" id="IPR000719">
    <property type="entry name" value="Prot_kinase_dom"/>
</dbReference>
<dbReference type="Proteomes" id="UP000708208">
    <property type="component" value="Unassembled WGS sequence"/>
</dbReference>
<evidence type="ECO:0000313" key="2">
    <source>
        <dbReference type="EMBL" id="CAG7828181.1"/>
    </source>
</evidence>
<proteinExistence type="predicted"/>
<dbReference type="AlphaFoldDB" id="A0A8J2L5B3"/>
<sequence>MQVIHGDLATRNVLVFKNYVVKITDFGLSRNLYTYAAYTQKNQVPLPWAWMALESLRSMTFSSETDIWSFGVTVWEIYSMGQTPYAGTAWTADFANQVEAGQRLTRPTLASDLV</sequence>
<reference evidence="2" key="1">
    <citation type="submission" date="2021-06" db="EMBL/GenBank/DDBJ databases">
        <authorList>
            <person name="Hodson N. C."/>
            <person name="Mongue J. A."/>
            <person name="Jaron S. K."/>
        </authorList>
    </citation>
    <scope>NUCLEOTIDE SEQUENCE</scope>
</reference>
<name>A0A8J2L5B3_9HEXA</name>
<dbReference type="PROSITE" id="PS50011">
    <property type="entry name" value="PROTEIN_KINASE_DOM"/>
    <property type="match status" value="1"/>
</dbReference>
<dbReference type="InterPro" id="IPR001245">
    <property type="entry name" value="Ser-Thr/Tyr_kinase_cat_dom"/>
</dbReference>
<dbReference type="GO" id="GO:0004714">
    <property type="term" value="F:transmembrane receptor protein tyrosine kinase activity"/>
    <property type="evidence" value="ECO:0007669"/>
    <property type="project" value="TreeGrafter"/>
</dbReference>
<dbReference type="Pfam" id="PF07714">
    <property type="entry name" value="PK_Tyr_Ser-Thr"/>
    <property type="match status" value="1"/>
</dbReference>
<organism evidence="2 3">
    <name type="scientific">Allacma fusca</name>
    <dbReference type="NCBI Taxonomy" id="39272"/>
    <lineage>
        <taxon>Eukaryota</taxon>
        <taxon>Metazoa</taxon>
        <taxon>Ecdysozoa</taxon>
        <taxon>Arthropoda</taxon>
        <taxon>Hexapoda</taxon>
        <taxon>Collembola</taxon>
        <taxon>Symphypleona</taxon>
        <taxon>Sminthuridae</taxon>
        <taxon>Allacma</taxon>
    </lineage>
</organism>
<dbReference type="EMBL" id="CAJVCH010546418">
    <property type="protein sequence ID" value="CAG7828181.1"/>
    <property type="molecule type" value="Genomic_DNA"/>
</dbReference>
<dbReference type="GO" id="GO:0005524">
    <property type="term" value="F:ATP binding"/>
    <property type="evidence" value="ECO:0007669"/>
    <property type="project" value="InterPro"/>
</dbReference>
<evidence type="ECO:0000259" key="1">
    <source>
        <dbReference type="PROSITE" id="PS50011"/>
    </source>
</evidence>
<dbReference type="InterPro" id="IPR020635">
    <property type="entry name" value="Tyr_kinase_cat_dom"/>
</dbReference>
<dbReference type="InterPro" id="IPR008266">
    <property type="entry name" value="Tyr_kinase_AS"/>
</dbReference>
<protein>
    <recommendedName>
        <fullName evidence="1">Protein kinase domain-containing protein</fullName>
    </recommendedName>
</protein>
<comment type="caution">
    <text evidence="2">The sequence shown here is derived from an EMBL/GenBank/DDBJ whole genome shotgun (WGS) entry which is preliminary data.</text>
</comment>
<accession>A0A8J2L5B3</accession>
<dbReference type="PANTHER" id="PTHR24416:SF611">
    <property type="entry name" value="TYROSINE-PROTEIN KINASE TRANSMEMBRANE RECEPTOR ROR"/>
    <property type="match status" value="1"/>
</dbReference>
<dbReference type="SMART" id="SM00219">
    <property type="entry name" value="TyrKc"/>
    <property type="match status" value="1"/>
</dbReference>
<keyword evidence="3" id="KW-1185">Reference proteome</keyword>
<dbReference type="GO" id="GO:0043235">
    <property type="term" value="C:receptor complex"/>
    <property type="evidence" value="ECO:0007669"/>
    <property type="project" value="TreeGrafter"/>
</dbReference>
<dbReference type="InterPro" id="IPR050122">
    <property type="entry name" value="RTK"/>
</dbReference>
<feature type="domain" description="Protein kinase" evidence="1">
    <location>
        <begin position="1"/>
        <end position="114"/>
    </location>
</feature>
<evidence type="ECO:0000313" key="3">
    <source>
        <dbReference type="Proteomes" id="UP000708208"/>
    </source>
</evidence>
<dbReference type="GO" id="GO:0007169">
    <property type="term" value="P:cell surface receptor protein tyrosine kinase signaling pathway"/>
    <property type="evidence" value="ECO:0007669"/>
    <property type="project" value="TreeGrafter"/>
</dbReference>
<dbReference type="GO" id="GO:0005886">
    <property type="term" value="C:plasma membrane"/>
    <property type="evidence" value="ECO:0007669"/>
    <property type="project" value="TreeGrafter"/>
</dbReference>
<dbReference type="OrthoDB" id="346907at2759"/>
<dbReference type="PANTHER" id="PTHR24416">
    <property type="entry name" value="TYROSINE-PROTEIN KINASE RECEPTOR"/>
    <property type="match status" value="1"/>
</dbReference>